<dbReference type="AlphaFoldDB" id="G2YVD9"/>
<evidence type="ECO:0000313" key="2">
    <source>
        <dbReference type="EMBL" id="CCD55587.1"/>
    </source>
</evidence>
<organism evidence="2 3">
    <name type="scientific">Botryotinia fuckeliana (strain T4)</name>
    <name type="common">Noble rot fungus</name>
    <name type="synonym">Botrytis cinerea</name>
    <dbReference type="NCBI Taxonomy" id="999810"/>
    <lineage>
        <taxon>Eukaryota</taxon>
        <taxon>Fungi</taxon>
        <taxon>Dikarya</taxon>
        <taxon>Ascomycota</taxon>
        <taxon>Pezizomycotina</taxon>
        <taxon>Leotiomycetes</taxon>
        <taxon>Helotiales</taxon>
        <taxon>Sclerotiniaceae</taxon>
        <taxon>Botrytis</taxon>
    </lineage>
</organism>
<feature type="compositionally biased region" description="Basic and acidic residues" evidence="1">
    <location>
        <begin position="102"/>
        <end position="112"/>
    </location>
</feature>
<dbReference type="EMBL" id="FQ790355">
    <property type="protein sequence ID" value="CCD55587.1"/>
    <property type="molecule type" value="Genomic_DNA"/>
</dbReference>
<dbReference type="InParanoid" id="G2YVD9"/>
<feature type="region of interest" description="Disordered" evidence="1">
    <location>
        <begin position="88"/>
        <end position="112"/>
    </location>
</feature>
<name>G2YVD9_BOTF4</name>
<sequence length="112" mass="12851">MAIHVLKVTDVTRPHILAHSRTRSEKSPAKVIRYLNQSYHTYYICNDGAVPLGSMLLENKRRWKSGERLGDNSTNIWTNEIELINPASPQTQTNCRFAGLQRKGEKMKTPRD</sequence>
<accession>G2YVD9</accession>
<evidence type="ECO:0000256" key="1">
    <source>
        <dbReference type="SAM" id="MobiDB-lite"/>
    </source>
</evidence>
<gene>
    <name evidence="2" type="ORF">BofuT4_P155780.1</name>
</gene>
<evidence type="ECO:0000313" key="3">
    <source>
        <dbReference type="Proteomes" id="UP000008177"/>
    </source>
</evidence>
<dbReference type="HOGENOM" id="CLU_2145490_0_0_1"/>
<protein>
    <submittedName>
        <fullName evidence="2">Uncharacterized protein</fullName>
    </submittedName>
</protein>
<dbReference type="Proteomes" id="UP000008177">
    <property type="component" value="Unplaced contigs"/>
</dbReference>
<reference evidence="3" key="1">
    <citation type="journal article" date="2011" name="PLoS Genet.">
        <title>Genomic analysis of the necrotrophic fungal pathogens Sclerotinia sclerotiorum and Botrytis cinerea.</title>
        <authorList>
            <person name="Amselem J."/>
            <person name="Cuomo C.A."/>
            <person name="van Kan J.A."/>
            <person name="Viaud M."/>
            <person name="Benito E.P."/>
            <person name="Couloux A."/>
            <person name="Coutinho P.M."/>
            <person name="de Vries R.P."/>
            <person name="Dyer P.S."/>
            <person name="Fillinger S."/>
            <person name="Fournier E."/>
            <person name="Gout L."/>
            <person name="Hahn M."/>
            <person name="Kohn L."/>
            <person name="Lapalu N."/>
            <person name="Plummer K.M."/>
            <person name="Pradier J.M."/>
            <person name="Quevillon E."/>
            <person name="Sharon A."/>
            <person name="Simon A."/>
            <person name="ten Have A."/>
            <person name="Tudzynski B."/>
            <person name="Tudzynski P."/>
            <person name="Wincker P."/>
            <person name="Andrew M."/>
            <person name="Anthouard V."/>
            <person name="Beever R.E."/>
            <person name="Beffa R."/>
            <person name="Benoit I."/>
            <person name="Bouzid O."/>
            <person name="Brault B."/>
            <person name="Chen Z."/>
            <person name="Choquer M."/>
            <person name="Collemare J."/>
            <person name="Cotton P."/>
            <person name="Danchin E.G."/>
            <person name="Da Silva C."/>
            <person name="Gautier A."/>
            <person name="Giraud C."/>
            <person name="Giraud T."/>
            <person name="Gonzalez C."/>
            <person name="Grossetete S."/>
            <person name="Guldener U."/>
            <person name="Henrissat B."/>
            <person name="Howlett B.J."/>
            <person name="Kodira C."/>
            <person name="Kretschmer M."/>
            <person name="Lappartient A."/>
            <person name="Leroch M."/>
            <person name="Levis C."/>
            <person name="Mauceli E."/>
            <person name="Neuveglise C."/>
            <person name="Oeser B."/>
            <person name="Pearson M."/>
            <person name="Poulain J."/>
            <person name="Poussereau N."/>
            <person name="Quesneville H."/>
            <person name="Rascle C."/>
            <person name="Schumacher J."/>
            <person name="Segurens B."/>
            <person name="Sexton A."/>
            <person name="Silva E."/>
            <person name="Sirven C."/>
            <person name="Soanes D.M."/>
            <person name="Talbot N.J."/>
            <person name="Templeton M."/>
            <person name="Yandava C."/>
            <person name="Yarden O."/>
            <person name="Zeng Q."/>
            <person name="Rollins J.A."/>
            <person name="Lebrun M.H."/>
            <person name="Dickman M."/>
        </authorList>
    </citation>
    <scope>NUCLEOTIDE SEQUENCE [LARGE SCALE GENOMIC DNA]</scope>
    <source>
        <strain evidence="3">T4</strain>
    </source>
</reference>
<proteinExistence type="predicted"/>